<keyword evidence="1" id="KW-0812">Transmembrane</keyword>
<dbReference type="Pfam" id="PF00581">
    <property type="entry name" value="Rhodanese"/>
    <property type="match status" value="1"/>
</dbReference>
<organism evidence="3 4">
    <name type="scientific">Akkermansia massiliensis</name>
    <dbReference type="NCBI Taxonomy" id="2927224"/>
    <lineage>
        <taxon>Bacteria</taxon>
        <taxon>Pseudomonadati</taxon>
        <taxon>Verrucomicrobiota</taxon>
        <taxon>Verrucomicrobiia</taxon>
        <taxon>Verrucomicrobiales</taxon>
        <taxon>Akkermansiaceae</taxon>
        <taxon>Akkermansia</taxon>
    </lineage>
</organism>
<dbReference type="EMBL" id="JAMGSI010000001">
    <property type="protein sequence ID" value="MCL6657061.1"/>
    <property type="molecule type" value="Genomic_DNA"/>
</dbReference>
<protein>
    <submittedName>
        <fullName evidence="3">Rhodanese-like domain-containing protein</fullName>
    </submittedName>
</protein>
<name>A0ABT0R804_9BACT</name>
<evidence type="ECO:0000256" key="1">
    <source>
        <dbReference type="SAM" id="Phobius"/>
    </source>
</evidence>
<dbReference type="GeneID" id="84023599"/>
<feature type="transmembrane region" description="Helical" evidence="1">
    <location>
        <begin position="6"/>
        <end position="23"/>
    </location>
</feature>
<keyword evidence="1" id="KW-1133">Transmembrane helix</keyword>
<dbReference type="SUPFAM" id="SSF52821">
    <property type="entry name" value="Rhodanese/Cell cycle control phosphatase"/>
    <property type="match status" value="1"/>
</dbReference>
<dbReference type="InterPro" id="IPR036873">
    <property type="entry name" value="Rhodanese-like_dom_sf"/>
</dbReference>
<dbReference type="PANTHER" id="PTHR44086:SF10">
    <property type="entry name" value="THIOSULFATE SULFURTRANSFERASE_RHODANESE-LIKE DOMAIN-CONTAINING PROTEIN 3"/>
    <property type="match status" value="1"/>
</dbReference>
<reference evidence="3 4" key="1">
    <citation type="submission" date="2022-03" db="EMBL/GenBank/DDBJ databases">
        <title>Taxonomic description of new species and reclassification of some bacterial strains.</title>
        <authorList>
            <person name="Ndongo S."/>
        </authorList>
    </citation>
    <scope>NUCLEOTIDE SEQUENCE [LARGE SCALE GENOMIC DNA]</scope>
    <source>
        <strain evidence="3 4">Marseille-P6666</strain>
    </source>
</reference>
<dbReference type="InterPro" id="IPR001763">
    <property type="entry name" value="Rhodanese-like_dom"/>
</dbReference>
<evidence type="ECO:0000313" key="4">
    <source>
        <dbReference type="Proteomes" id="UP001202031"/>
    </source>
</evidence>
<evidence type="ECO:0000313" key="3">
    <source>
        <dbReference type="EMBL" id="MCL6657061.1"/>
    </source>
</evidence>
<accession>A0ABT0R804</accession>
<evidence type="ECO:0000259" key="2">
    <source>
        <dbReference type="PROSITE" id="PS50206"/>
    </source>
</evidence>
<dbReference type="Proteomes" id="UP001202031">
    <property type="component" value="Unassembled WGS sequence"/>
</dbReference>
<dbReference type="RefSeq" id="WP_205596323.1">
    <property type="nucleotide sequence ID" value="NZ_CP029701.1"/>
</dbReference>
<dbReference type="PANTHER" id="PTHR44086">
    <property type="entry name" value="THIOSULFATE SULFURTRANSFERASE RDL2, MITOCHONDRIAL-RELATED"/>
    <property type="match status" value="1"/>
</dbReference>
<sequence length="122" mass="13671">MKNVVLYVVMVTGLTALFVWLKGRNAERAPVPAAMVVSPESGMARPIVLVDVRTPDEYRTGHKEGALNIPADEVEQRAPQLLPDKNAVILLYCRTGKRADKALETLRKMGYSHVENLHRFEM</sequence>
<keyword evidence="1" id="KW-0472">Membrane</keyword>
<dbReference type="SMART" id="SM00450">
    <property type="entry name" value="RHOD"/>
    <property type="match status" value="1"/>
</dbReference>
<dbReference type="Gene3D" id="3.40.250.10">
    <property type="entry name" value="Rhodanese-like domain"/>
    <property type="match status" value="1"/>
</dbReference>
<gene>
    <name evidence="3" type="ORF">M8N44_06980</name>
</gene>
<proteinExistence type="predicted"/>
<comment type="caution">
    <text evidence="3">The sequence shown here is derived from an EMBL/GenBank/DDBJ whole genome shotgun (WGS) entry which is preliminary data.</text>
</comment>
<dbReference type="PROSITE" id="PS50206">
    <property type="entry name" value="RHODANESE_3"/>
    <property type="match status" value="1"/>
</dbReference>
<dbReference type="CDD" id="cd00158">
    <property type="entry name" value="RHOD"/>
    <property type="match status" value="1"/>
</dbReference>
<feature type="domain" description="Rhodanese" evidence="2">
    <location>
        <begin position="43"/>
        <end position="118"/>
    </location>
</feature>
<keyword evidence="4" id="KW-1185">Reference proteome</keyword>